<name>A0ABR6BNK3_9PSEU</name>
<keyword evidence="1" id="KW-0808">Transferase</keyword>
<dbReference type="Gene3D" id="3.40.50.150">
    <property type="entry name" value="Vaccinia Virus protein VP39"/>
    <property type="match status" value="1"/>
</dbReference>
<protein>
    <submittedName>
        <fullName evidence="1">SAM-dependent methyltransferase</fullName>
    </submittedName>
</protein>
<dbReference type="GO" id="GO:0032259">
    <property type="term" value="P:methylation"/>
    <property type="evidence" value="ECO:0007669"/>
    <property type="project" value="UniProtKB-KW"/>
</dbReference>
<evidence type="ECO:0000313" key="2">
    <source>
        <dbReference type="Proteomes" id="UP000517916"/>
    </source>
</evidence>
<dbReference type="SUPFAM" id="SSF53335">
    <property type="entry name" value="S-adenosyl-L-methionine-dependent methyltransferases"/>
    <property type="match status" value="1"/>
</dbReference>
<proteinExistence type="predicted"/>
<evidence type="ECO:0000313" key="1">
    <source>
        <dbReference type="EMBL" id="MBA8928478.1"/>
    </source>
</evidence>
<dbReference type="InterPro" id="IPR029063">
    <property type="entry name" value="SAM-dependent_MTases_sf"/>
</dbReference>
<gene>
    <name evidence="1" type="ORF">BC739_005695</name>
</gene>
<dbReference type="Proteomes" id="UP000517916">
    <property type="component" value="Unassembled WGS sequence"/>
</dbReference>
<dbReference type="Pfam" id="PF13489">
    <property type="entry name" value="Methyltransf_23"/>
    <property type="match status" value="1"/>
</dbReference>
<accession>A0ABR6BNK3</accession>
<dbReference type="PANTHER" id="PTHR43861">
    <property type="entry name" value="TRANS-ACONITATE 2-METHYLTRANSFERASE-RELATED"/>
    <property type="match status" value="1"/>
</dbReference>
<organism evidence="1 2">
    <name type="scientific">Kutzneria viridogrisea</name>
    <dbReference type="NCBI Taxonomy" id="47990"/>
    <lineage>
        <taxon>Bacteria</taxon>
        <taxon>Bacillati</taxon>
        <taxon>Actinomycetota</taxon>
        <taxon>Actinomycetes</taxon>
        <taxon>Pseudonocardiales</taxon>
        <taxon>Pseudonocardiaceae</taxon>
        <taxon>Kutzneria</taxon>
    </lineage>
</organism>
<dbReference type="GO" id="GO:0008168">
    <property type="term" value="F:methyltransferase activity"/>
    <property type="evidence" value="ECO:0007669"/>
    <property type="project" value="UniProtKB-KW"/>
</dbReference>
<dbReference type="RefSeq" id="WP_025356446.1">
    <property type="nucleotide sequence ID" value="NZ_BAAABQ010000073.1"/>
</dbReference>
<comment type="caution">
    <text evidence="1">The sequence shown here is derived from an EMBL/GenBank/DDBJ whole genome shotgun (WGS) entry which is preliminary data.</text>
</comment>
<keyword evidence="2" id="KW-1185">Reference proteome</keyword>
<sequence>MTEQDLRTKEIAAKRPSYLADLAQGTDRFFEPRADMCPWCGSTLLRVRLRTTDLIQHKPGRFVLEQCRDCRHVFQNPRLTPAGLEFYYRDCYDGLGEQGMSSTFEGRAGSYRKRADMVAALTEPKRWLDVGTGHGHFCRDAAQALPGTEFDGLDLSEGVHLAREQGWIDTAHQGEFVALAPELAGRYDVISMYHYLEHTTDPKAELAAAAEALPGGGYLAIELPDPECRWNRVLGRWWLPWLQPQHLNLMPIGNLRAALSEAGFTVVAEQRAQAHEAIDARVAGVLLVNALTIEGEDMPWRARKPSQAKAVLRKLAFLAALPMLVLGVLADKLGNALGPRPGWSNAYRVVARKSL</sequence>
<reference evidence="1 2" key="1">
    <citation type="submission" date="2020-08" db="EMBL/GenBank/DDBJ databases">
        <title>Genomic Encyclopedia of Archaeal and Bacterial Type Strains, Phase II (KMG-II): from individual species to whole genera.</title>
        <authorList>
            <person name="Goeker M."/>
        </authorList>
    </citation>
    <scope>NUCLEOTIDE SEQUENCE [LARGE SCALE GENOMIC DNA]</scope>
    <source>
        <strain evidence="1 2">DSM 43850</strain>
    </source>
</reference>
<keyword evidence="1" id="KW-0489">Methyltransferase</keyword>
<dbReference type="EMBL" id="JACJID010000004">
    <property type="protein sequence ID" value="MBA8928478.1"/>
    <property type="molecule type" value="Genomic_DNA"/>
</dbReference>